<dbReference type="EMBL" id="SRPW01000346">
    <property type="protein sequence ID" value="KAG6015446.1"/>
    <property type="molecule type" value="Genomic_DNA"/>
</dbReference>
<evidence type="ECO:0000256" key="1">
    <source>
        <dbReference type="ARBA" id="ARBA00010209"/>
    </source>
</evidence>
<dbReference type="SFLD" id="SFLDS00036">
    <property type="entry name" value="Aromatic_Prenyltransferase"/>
    <property type="match status" value="1"/>
</dbReference>
<evidence type="ECO:0000313" key="3">
    <source>
        <dbReference type="EMBL" id="KAG6015446.1"/>
    </source>
</evidence>
<evidence type="ECO:0000256" key="2">
    <source>
        <dbReference type="ARBA" id="ARBA00022679"/>
    </source>
</evidence>
<dbReference type="NCBIfam" id="TIGR03429">
    <property type="entry name" value="arom_pren_DMATS"/>
    <property type="match status" value="1"/>
</dbReference>
<keyword evidence="4" id="KW-1185">Reference proteome</keyword>
<sequence length="465" mass="51776">MSPSAYTDIQQTPSAVPAAQVASRTKRTGSDYWWLTAGHDIAHLMQEASYPDHVRRQFLSFFRQNICPLLGDEVTPASKKSGLGWDGSPFEYAVDVKKEGVQQVVALIVDLANLKAPAADGLDEDPEGILSTANARKVIGTMADKTPGFDDTWYRSLLNFFDQSHQTKERQLQLAAQAGHQTPLVIGFDILPNLVPPTSSTSSPPHGDAVTTTNMLPVMGKVYFPACHRAAAAGQTRWKTICQAIHQLPDISTKFPVLLDQLKMIDDYLATKPESWQDGARYLATDFVAPEKSRLKVYLRYPGDSFEEMWDFFTLGGRIPAPEEDKPMFQDLIALTGRGSGGNSDSINPDLDYTNFRRKMTCFYFSLAPGNSTPGPKMGIYPANHAANDGVIARGLDAWLQKYDMPRPKESVEKQLSRVFTHRTLDEKKGLFNFICVGRKKDPTKKELGVQYYLGPELYATPRDW</sequence>
<evidence type="ECO:0008006" key="5">
    <source>
        <dbReference type="Google" id="ProtNLM"/>
    </source>
</evidence>
<dbReference type="PANTHER" id="PTHR40627">
    <property type="entry name" value="INDOLE PRENYLTRANSFERASE TDIB-RELATED"/>
    <property type="match status" value="1"/>
</dbReference>
<dbReference type="InterPro" id="IPR033964">
    <property type="entry name" value="ABBA"/>
</dbReference>
<dbReference type="GO" id="GO:0016765">
    <property type="term" value="F:transferase activity, transferring alkyl or aryl (other than methyl) groups"/>
    <property type="evidence" value="ECO:0007669"/>
    <property type="project" value="InterPro"/>
</dbReference>
<keyword evidence="2" id="KW-0808">Transferase</keyword>
<comment type="similarity">
    <text evidence="1">Belongs to the tryptophan dimethylallyltransferase family.</text>
</comment>
<organism evidence="3 4">
    <name type="scientific">Claviceps pusilla</name>
    <dbReference type="NCBI Taxonomy" id="123648"/>
    <lineage>
        <taxon>Eukaryota</taxon>
        <taxon>Fungi</taxon>
        <taxon>Dikarya</taxon>
        <taxon>Ascomycota</taxon>
        <taxon>Pezizomycotina</taxon>
        <taxon>Sordariomycetes</taxon>
        <taxon>Hypocreomycetidae</taxon>
        <taxon>Hypocreales</taxon>
        <taxon>Clavicipitaceae</taxon>
        <taxon>Claviceps</taxon>
    </lineage>
</organism>
<dbReference type="PANTHER" id="PTHR40627:SF4">
    <property type="entry name" value="PRENYLTRANSFERASE ASQH1-RELATED"/>
    <property type="match status" value="1"/>
</dbReference>
<protein>
    <recommendedName>
        <fullName evidence="5">Aromatic prenyltransferase</fullName>
    </recommendedName>
</protein>
<gene>
    <name evidence="3" type="ORF">E4U43_005292</name>
</gene>
<reference evidence="3" key="1">
    <citation type="journal article" date="2020" name="bioRxiv">
        <title>Whole genome comparisons of ergot fungi reveals the divergence and evolution of species within the genus Claviceps are the result of varying mechanisms driving genome evolution and host range expansion.</title>
        <authorList>
            <person name="Wyka S.A."/>
            <person name="Mondo S.J."/>
            <person name="Liu M."/>
            <person name="Dettman J."/>
            <person name="Nalam V."/>
            <person name="Broders K.D."/>
        </authorList>
    </citation>
    <scope>NUCLEOTIDE SEQUENCE</scope>
    <source>
        <strain evidence="3">CCC 602</strain>
    </source>
</reference>
<evidence type="ECO:0000313" key="4">
    <source>
        <dbReference type="Proteomes" id="UP000748025"/>
    </source>
</evidence>
<accession>A0A9P7NFG9</accession>
<dbReference type="OrthoDB" id="3354387at2759"/>
<name>A0A9P7NFG9_9HYPO</name>
<comment type="caution">
    <text evidence="3">The sequence shown here is derived from an EMBL/GenBank/DDBJ whole genome shotgun (WGS) entry which is preliminary data.</text>
</comment>
<proteinExistence type="inferred from homology"/>
<dbReference type="Proteomes" id="UP000748025">
    <property type="component" value="Unassembled WGS sequence"/>
</dbReference>
<dbReference type="AlphaFoldDB" id="A0A9P7NFG9"/>
<dbReference type="Pfam" id="PF11991">
    <property type="entry name" value="Trp_DMAT"/>
    <property type="match status" value="1"/>
</dbReference>
<dbReference type="InterPro" id="IPR017795">
    <property type="entry name" value="ABBA_NscD-like"/>
</dbReference>
<dbReference type="CDD" id="cd13929">
    <property type="entry name" value="PT-DMATS_CymD"/>
    <property type="match status" value="1"/>
</dbReference>
<dbReference type="GO" id="GO:0009820">
    <property type="term" value="P:alkaloid metabolic process"/>
    <property type="evidence" value="ECO:0007669"/>
    <property type="project" value="InterPro"/>
</dbReference>